<protein>
    <submittedName>
        <fullName evidence="1">Uncharacterized protein</fullName>
    </submittedName>
</protein>
<dbReference type="OrthoDB" id="1100237at2"/>
<proteinExistence type="predicted"/>
<comment type="caution">
    <text evidence="1">The sequence shown here is derived from an EMBL/GenBank/DDBJ whole genome shotgun (WGS) entry which is preliminary data.</text>
</comment>
<name>A0A1B8ZRY3_9FLAO</name>
<dbReference type="Proteomes" id="UP000093432">
    <property type="component" value="Unassembled WGS sequence"/>
</dbReference>
<dbReference type="STRING" id="651561.BBI00_08390"/>
<dbReference type="RefSeq" id="WP_065398340.1">
    <property type="nucleotide sequence ID" value="NZ_MAYG01000001.1"/>
</dbReference>
<accession>A0A1B8ZRY3</accession>
<evidence type="ECO:0000313" key="2">
    <source>
        <dbReference type="Proteomes" id="UP000093432"/>
    </source>
</evidence>
<organism evidence="1 2">
    <name type="scientific">Chryseobacterium arthrosphaerae</name>
    <dbReference type="NCBI Taxonomy" id="651561"/>
    <lineage>
        <taxon>Bacteria</taxon>
        <taxon>Pseudomonadati</taxon>
        <taxon>Bacteroidota</taxon>
        <taxon>Flavobacteriia</taxon>
        <taxon>Flavobacteriales</taxon>
        <taxon>Weeksellaceae</taxon>
        <taxon>Chryseobacterium group</taxon>
        <taxon>Chryseobacterium</taxon>
    </lineage>
</organism>
<sequence>MKIALTELSTKDLATLAQRIISNALSGKYPVITNHPLVGALGASYAEYDKVYTKQIYSGKGIDVATADQERDIAYRNLKAFLNGYRKLSSAKNYQAAEELYTVFKSFGLNIDRLSYSSQTAQMKKLIEELETPENKKKITLLALENAFAEMKGKQEAFESLFADQAVANADLRQMTSASAIRKDLEKNLKSYFNLLTAMKEVSGWELFYNDTNELVKAAKNSSLGKKEGSDTAPEK</sequence>
<dbReference type="AlphaFoldDB" id="A0A1B8ZRY3"/>
<evidence type="ECO:0000313" key="1">
    <source>
        <dbReference type="EMBL" id="OCA74349.1"/>
    </source>
</evidence>
<gene>
    <name evidence="1" type="ORF">BBI00_08390</name>
</gene>
<dbReference type="InterPro" id="IPR046228">
    <property type="entry name" value="DUF6261"/>
</dbReference>
<reference evidence="2" key="1">
    <citation type="submission" date="2016-07" db="EMBL/GenBank/DDBJ databases">
        <authorList>
            <person name="Florea S."/>
            <person name="Webb J.S."/>
            <person name="Jaromczyk J."/>
            <person name="Schardl C.L."/>
        </authorList>
    </citation>
    <scope>NUCLEOTIDE SEQUENCE [LARGE SCALE GENOMIC DNA]</scope>
    <source>
        <strain evidence="2">CC-VM-7</strain>
    </source>
</reference>
<dbReference type="EMBL" id="MAYG01000001">
    <property type="protein sequence ID" value="OCA74349.1"/>
    <property type="molecule type" value="Genomic_DNA"/>
</dbReference>
<dbReference type="Pfam" id="PF19775">
    <property type="entry name" value="DUF6261"/>
    <property type="match status" value="1"/>
</dbReference>